<dbReference type="Pfam" id="PF07593">
    <property type="entry name" value="UnbV_ASPIC"/>
    <property type="match status" value="1"/>
</dbReference>
<reference evidence="6" key="1">
    <citation type="journal article" date="2020" name="mSystems">
        <title>Genome- and Community-Level Interaction Insights into Carbon Utilization and Element Cycling Functions of Hydrothermarchaeota in Hydrothermal Sediment.</title>
        <authorList>
            <person name="Zhou Z."/>
            <person name="Liu Y."/>
            <person name="Xu W."/>
            <person name="Pan J."/>
            <person name="Luo Z.H."/>
            <person name="Li M."/>
        </authorList>
    </citation>
    <scope>NUCLEOTIDE SEQUENCE [LARGE SCALE GENOMIC DNA]</scope>
    <source>
        <strain evidence="6">SpSt-143</strain>
    </source>
</reference>
<dbReference type="PANTHER" id="PTHR16026:SF0">
    <property type="entry name" value="CARTILAGE ACIDIC PROTEIN 1"/>
    <property type="match status" value="1"/>
</dbReference>
<dbReference type="EMBL" id="DSGB01000003">
    <property type="protein sequence ID" value="HER95382.1"/>
    <property type="molecule type" value="Genomic_DNA"/>
</dbReference>
<proteinExistence type="predicted"/>
<sequence length="1118" mass="123113">MTQIRHFLGIVVLLALSACSKPSAPTLFEPLSAERTGITFVNAVPPDDPAFNIIEYMYYYDGAGVAAADFNGDRLPDLYFVANLGPNRLYLNRGDFRFEDVTEQAGVAGTGNWNTAAAVVDLDGNGWPDIYLVTFSNYLDRTGRNQLFLNLGPDENGIPRFREAAAEFGLDIAAYGTQAVFFDYDRDGDLDVYLLHRALHTPESYGPAQTLRARFDPNASDRLLRNDNGRFVDVTAEAGIEDGLIGYGLGVVVNDLDQDGWPDLYVANDFHEDDRLYRNNGDGTFTNVLPTATYYTSRASMGVDAGDVNGDGLPDIVVLDMMPFDVAIYQASGGPESFELYQLQRRLGYHPQFPHNVLLLNQGQMRFIDVAFLAGIAATDWSWAPLLADLDNDGHVDLFVTNGIYHRPNDLDYIRYIEQPEVQEALTHGLTPKLMAEVLRHMPHVPQPNFAFRNNGDGTFTNQAASWGLAEPGFSTGAVYVDLDGDGALDLVVNNLNAPAAVYRNRVRELQPEHANFLRVALEGEGMNRMGIGARVTVHYAGRMLLREQQPVRGWLSSVEPVVHFGLGAYAQVDSVVVVWPDGRYEVRRQLAANQTLTFRQSEASGSDRYQHALPQALFFTDVTQTLALPYRHEENAFVDFTREPLQPHRLSREGPALAVGDVNGDGLEDVFLGGAKWQAAQLLLQRADGTFAPSNEALWQAESPYEDVDAALFDADGDGHLDLLVVSGGNEWWGRAEALRGRLYRNDGQGNFRRDETALPDVFVNGACVRPADFNGNGYADLFIGGRVETGRYGQSPRSYLLENQGDGTFIDVTEARAPALARLGMVTDAAWADLDGDGRLDLVVVGEWMPITLFFQQPDGTFTPTALADTEGWWFTVQVVDLDSDGDLDLVAGNLGRNALLQASPERPARLYLQDLDEDGQPDPVITAYWGNQAYPIALTDQLLQRFPKLRSRFKGYHNWGVPRLEDLFGSQVVQQAEVRQAKTFASVWAENDGKGHFTVHALPAAAQHFPIRAMAQADLNGDGHLDLILAGNFFEAQPHLGSYGAGYGLVLLGPPDAWRPLLPSQSGLWLEGQVRRLQWLLHRASGRKLLLAARNDAPVQVLAGQPASAATALRP</sequence>
<comment type="caution">
    <text evidence="6">The sequence shown here is derived from an EMBL/GenBank/DDBJ whole genome shotgun (WGS) entry which is preliminary data.</text>
</comment>
<organism evidence="6">
    <name type="scientific">Rhodothermus marinus</name>
    <name type="common">Rhodothermus obamensis</name>
    <dbReference type="NCBI Taxonomy" id="29549"/>
    <lineage>
        <taxon>Bacteria</taxon>
        <taxon>Pseudomonadati</taxon>
        <taxon>Rhodothermota</taxon>
        <taxon>Rhodothermia</taxon>
        <taxon>Rhodothermales</taxon>
        <taxon>Rhodothermaceae</taxon>
        <taxon>Rhodothermus</taxon>
    </lineage>
</organism>
<keyword evidence="3" id="KW-0325">Glycoprotein</keyword>
<name>A0A7V2AZ84_RHOMR</name>
<dbReference type="PROSITE" id="PS51257">
    <property type="entry name" value="PROKAR_LIPOPROTEIN"/>
    <property type="match status" value="1"/>
</dbReference>
<dbReference type="SUPFAM" id="SSF69318">
    <property type="entry name" value="Integrin alpha N-terminal domain"/>
    <property type="match status" value="3"/>
</dbReference>
<feature type="signal peptide" evidence="4">
    <location>
        <begin position="1"/>
        <end position="24"/>
    </location>
</feature>
<evidence type="ECO:0000256" key="2">
    <source>
        <dbReference type="ARBA" id="ARBA00022737"/>
    </source>
</evidence>
<feature type="chain" id="PRO_5030885693" evidence="4">
    <location>
        <begin position="25"/>
        <end position="1118"/>
    </location>
</feature>
<evidence type="ECO:0000259" key="5">
    <source>
        <dbReference type="Pfam" id="PF07593"/>
    </source>
</evidence>
<dbReference type="InterPro" id="IPR011519">
    <property type="entry name" value="UnbV_ASPIC"/>
</dbReference>
<dbReference type="Pfam" id="PF13517">
    <property type="entry name" value="FG-GAP_3"/>
    <property type="match status" value="5"/>
</dbReference>
<feature type="domain" description="ASPIC/UnbV" evidence="5">
    <location>
        <begin position="531"/>
        <end position="598"/>
    </location>
</feature>
<dbReference type="SMART" id="SM00191">
    <property type="entry name" value="Int_alpha"/>
    <property type="match status" value="4"/>
</dbReference>
<dbReference type="InterPro" id="IPR027039">
    <property type="entry name" value="Crtac1"/>
</dbReference>
<keyword evidence="2" id="KW-0677">Repeat</keyword>
<gene>
    <name evidence="6" type="ORF">ENO59_02520</name>
</gene>
<evidence type="ECO:0000313" key="6">
    <source>
        <dbReference type="EMBL" id="HER95382.1"/>
    </source>
</evidence>
<evidence type="ECO:0000256" key="3">
    <source>
        <dbReference type="ARBA" id="ARBA00023180"/>
    </source>
</evidence>
<dbReference type="InterPro" id="IPR013517">
    <property type="entry name" value="FG-GAP"/>
</dbReference>
<accession>A0A7V2AZ84</accession>
<evidence type="ECO:0000256" key="4">
    <source>
        <dbReference type="SAM" id="SignalP"/>
    </source>
</evidence>
<evidence type="ECO:0000256" key="1">
    <source>
        <dbReference type="ARBA" id="ARBA00022729"/>
    </source>
</evidence>
<dbReference type="Gene3D" id="2.130.10.130">
    <property type="entry name" value="Integrin alpha, N-terminal"/>
    <property type="match status" value="5"/>
</dbReference>
<dbReference type="PANTHER" id="PTHR16026">
    <property type="entry name" value="CARTILAGE ACIDIC PROTEIN 1"/>
    <property type="match status" value="1"/>
</dbReference>
<keyword evidence="1 4" id="KW-0732">Signal</keyword>
<dbReference type="AlphaFoldDB" id="A0A7V2AZ84"/>
<dbReference type="InterPro" id="IPR028994">
    <property type="entry name" value="Integrin_alpha_N"/>
</dbReference>
<dbReference type="InterPro" id="IPR013519">
    <property type="entry name" value="Int_alpha_beta-p"/>
</dbReference>
<protein>
    <submittedName>
        <fullName evidence="6">RNA-binding protein</fullName>
    </submittedName>
</protein>